<proteinExistence type="predicted"/>
<sequence>MKKRPSKKFKAKKDKGRKRPAAKESDSPAGMMLFSGDEISETLDLGSFGFMAGQHKNGSLAQLAVLDTGYSQHCSSRKDFFTDLRPYHGKPMCGIDEGTLIPEAVGMLTIPVKINGNKHKQNGAAERLNGNIMKKLHPTLLNAKLPKKYWPEVLKAIVYICCRCPSTMLGMTPYEKCYGTKPDLAYLQIISARGYMLKPSSKCRKVIDTKSKQYILLGYSGGSLYVVLKEDGKIIHTNNVISNKQKIMLETHELSSQPPAPVDIEDRSGLPSLPPGSNAIPAALL</sequence>
<keyword evidence="1" id="KW-0548">Nucleotidyltransferase</keyword>
<dbReference type="GO" id="GO:0015074">
    <property type="term" value="P:DNA integration"/>
    <property type="evidence" value="ECO:0007669"/>
    <property type="project" value="UniProtKB-KW"/>
</dbReference>
<keyword evidence="10" id="KW-0238">DNA-binding</keyword>
<protein>
    <submittedName>
        <fullName evidence="13">Gag-pol polyprotein</fullName>
    </submittedName>
</protein>
<keyword evidence="14" id="KW-1185">Reference proteome</keyword>
<evidence type="ECO:0000256" key="2">
    <source>
        <dbReference type="ARBA" id="ARBA00022722"/>
    </source>
</evidence>
<dbReference type="GO" id="GO:0003964">
    <property type="term" value="F:RNA-directed DNA polymerase activity"/>
    <property type="evidence" value="ECO:0007669"/>
    <property type="project" value="UniProtKB-KW"/>
</dbReference>
<dbReference type="GO" id="GO:0003887">
    <property type="term" value="F:DNA-directed DNA polymerase activity"/>
    <property type="evidence" value="ECO:0007669"/>
    <property type="project" value="UniProtKB-KW"/>
</dbReference>
<keyword evidence="5" id="KW-0378">Hydrolase</keyword>
<evidence type="ECO:0000256" key="11">
    <source>
        <dbReference type="ARBA" id="ARBA00023172"/>
    </source>
</evidence>
<evidence type="ECO:0000256" key="12">
    <source>
        <dbReference type="SAM" id="MobiDB-lite"/>
    </source>
</evidence>
<evidence type="ECO:0000256" key="4">
    <source>
        <dbReference type="ARBA" id="ARBA00022759"/>
    </source>
</evidence>
<evidence type="ECO:0000256" key="7">
    <source>
        <dbReference type="ARBA" id="ARBA00022908"/>
    </source>
</evidence>
<dbReference type="EMBL" id="FWEW01003572">
    <property type="protein sequence ID" value="SLM39860.1"/>
    <property type="molecule type" value="Genomic_DNA"/>
</dbReference>
<evidence type="ECO:0000256" key="8">
    <source>
        <dbReference type="ARBA" id="ARBA00022918"/>
    </source>
</evidence>
<dbReference type="SUPFAM" id="SSF53098">
    <property type="entry name" value="Ribonuclease H-like"/>
    <property type="match status" value="1"/>
</dbReference>
<dbReference type="InterPro" id="IPR012337">
    <property type="entry name" value="RNaseH-like_sf"/>
</dbReference>
<dbReference type="PANTHER" id="PTHR42648">
    <property type="entry name" value="TRANSPOSASE, PUTATIVE-RELATED"/>
    <property type="match status" value="1"/>
</dbReference>
<evidence type="ECO:0000256" key="5">
    <source>
        <dbReference type="ARBA" id="ARBA00022801"/>
    </source>
</evidence>
<evidence type="ECO:0000256" key="9">
    <source>
        <dbReference type="ARBA" id="ARBA00022932"/>
    </source>
</evidence>
<evidence type="ECO:0000313" key="14">
    <source>
        <dbReference type="Proteomes" id="UP000192927"/>
    </source>
</evidence>
<keyword evidence="7" id="KW-0229">DNA integration</keyword>
<dbReference type="Gene3D" id="3.30.420.10">
    <property type="entry name" value="Ribonuclease H-like superfamily/Ribonuclease H"/>
    <property type="match status" value="1"/>
</dbReference>
<keyword evidence="9" id="KW-0808">Transferase</keyword>
<dbReference type="Proteomes" id="UP000192927">
    <property type="component" value="Unassembled WGS sequence"/>
</dbReference>
<evidence type="ECO:0000256" key="10">
    <source>
        <dbReference type="ARBA" id="ARBA00023125"/>
    </source>
</evidence>
<name>A0A1W5DA46_9LECA</name>
<evidence type="ECO:0000256" key="1">
    <source>
        <dbReference type="ARBA" id="ARBA00022695"/>
    </source>
</evidence>
<dbReference type="InterPro" id="IPR039537">
    <property type="entry name" value="Retrotran_Ty1/copia-like"/>
</dbReference>
<keyword evidence="6" id="KW-0460">Magnesium</keyword>
<accession>A0A1W5DA46</accession>
<organism evidence="13 14">
    <name type="scientific">Lasallia pustulata</name>
    <dbReference type="NCBI Taxonomy" id="136370"/>
    <lineage>
        <taxon>Eukaryota</taxon>
        <taxon>Fungi</taxon>
        <taxon>Dikarya</taxon>
        <taxon>Ascomycota</taxon>
        <taxon>Pezizomycotina</taxon>
        <taxon>Lecanoromycetes</taxon>
        <taxon>OSLEUM clade</taxon>
        <taxon>Umbilicariomycetidae</taxon>
        <taxon>Umbilicariales</taxon>
        <taxon>Umbilicariaceae</taxon>
        <taxon>Lasallia</taxon>
    </lineage>
</organism>
<feature type="region of interest" description="Disordered" evidence="12">
    <location>
        <begin position="1"/>
        <end position="32"/>
    </location>
</feature>
<feature type="region of interest" description="Disordered" evidence="12">
    <location>
        <begin position="256"/>
        <end position="277"/>
    </location>
</feature>
<evidence type="ECO:0000256" key="6">
    <source>
        <dbReference type="ARBA" id="ARBA00022842"/>
    </source>
</evidence>
<keyword evidence="11" id="KW-0233">DNA recombination</keyword>
<dbReference type="InterPro" id="IPR036397">
    <property type="entry name" value="RNaseH_sf"/>
</dbReference>
<dbReference type="GO" id="GO:0004519">
    <property type="term" value="F:endonuclease activity"/>
    <property type="evidence" value="ECO:0007669"/>
    <property type="project" value="UniProtKB-KW"/>
</dbReference>
<dbReference type="GO" id="GO:0006310">
    <property type="term" value="P:DNA recombination"/>
    <property type="evidence" value="ECO:0007669"/>
    <property type="project" value="UniProtKB-KW"/>
</dbReference>
<keyword evidence="2" id="KW-0540">Nuclease</keyword>
<dbReference type="PANTHER" id="PTHR42648:SF11">
    <property type="entry name" value="TRANSPOSON TY4-P GAG-POL POLYPROTEIN"/>
    <property type="match status" value="1"/>
</dbReference>
<dbReference type="GO" id="GO:0046872">
    <property type="term" value="F:metal ion binding"/>
    <property type="evidence" value="ECO:0007669"/>
    <property type="project" value="UniProtKB-KW"/>
</dbReference>
<dbReference type="GO" id="GO:0016787">
    <property type="term" value="F:hydrolase activity"/>
    <property type="evidence" value="ECO:0007669"/>
    <property type="project" value="UniProtKB-KW"/>
</dbReference>
<feature type="compositionally biased region" description="Basic residues" evidence="12">
    <location>
        <begin position="1"/>
        <end position="20"/>
    </location>
</feature>
<evidence type="ECO:0000256" key="3">
    <source>
        <dbReference type="ARBA" id="ARBA00022723"/>
    </source>
</evidence>
<keyword evidence="9" id="KW-0239">DNA-directed DNA polymerase</keyword>
<evidence type="ECO:0000313" key="13">
    <source>
        <dbReference type="EMBL" id="SLM39860.1"/>
    </source>
</evidence>
<dbReference type="GO" id="GO:0003677">
    <property type="term" value="F:DNA binding"/>
    <property type="evidence" value="ECO:0007669"/>
    <property type="project" value="UniProtKB-KW"/>
</dbReference>
<keyword evidence="4" id="KW-0255">Endonuclease</keyword>
<keyword evidence="3" id="KW-0479">Metal-binding</keyword>
<reference evidence="14" key="1">
    <citation type="submission" date="2017-03" db="EMBL/GenBank/DDBJ databases">
        <authorList>
            <person name="Sharma R."/>
            <person name="Thines M."/>
        </authorList>
    </citation>
    <scope>NUCLEOTIDE SEQUENCE [LARGE SCALE GENOMIC DNA]</scope>
</reference>
<dbReference type="AlphaFoldDB" id="A0A1W5DA46"/>
<keyword evidence="8" id="KW-0695">RNA-directed DNA polymerase</keyword>